<sequence>MQDWTLSLDCRDHGRGCSCGGFHTRSRDSGRCKTHTAKGLEENWQGIGESQVAFSPPSSHIKETEEAVSQRRRRLGLYNKMLVPCPFQVSVRARPTESCQMSSTHTRLA</sequence>
<reference evidence="1" key="1">
    <citation type="journal article" date="2023" name="G3 (Bethesda)">
        <title>A reference genome for the long-term kleptoplast-retaining sea slug Elysia crispata morphotype clarki.</title>
        <authorList>
            <person name="Eastman K.E."/>
            <person name="Pendleton A.L."/>
            <person name="Shaikh M.A."/>
            <person name="Suttiyut T."/>
            <person name="Ogas R."/>
            <person name="Tomko P."/>
            <person name="Gavelis G."/>
            <person name="Widhalm J.R."/>
            <person name="Wisecaver J.H."/>
        </authorList>
    </citation>
    <scope>NUCLEOTIDE SEQUENCE</scope>
    <source>
        <strain evidence="1">ECLA1</strain>
    </source>
</reference>
<evidence type="ECO:0000313" key="1">
    <source>
        <dbReference type="EMBL" id="KAK3778936.1"/>
    </source>
</evidence>
<dbReference type="Proteomes" id="UP001283361">
    <property type="component" value="Unassembled WGS sequence"/>
</dbReference>
<dbReference type="AlphaFoldDB" id="A0AAE1DQ37"/>
<organism evidence="1 2">
    <name type="scientific">Elysia crispata</name>
    <name type="common">lettuce slug</name>
    <dbReference type="NCBI Taxonomy" id="231223"/>
    <lineage>
        <taxon>Eukaryota</taxon>
        <taxon>Metazoa</taxon>
        <taxon>Spiralia</taxon>
        <taxon>Lophotrochozoa</taxon>
        <taxon>Mollusca</taxon>
        <taxon>Gastropoda</taxon>
        <taxon>Heterobranchia</taxon>
        <taxon>Euthyneura</taxon>
        <taxon>Panpulmonata</taxon>
        <taxon>Sacoglossa</taxon>
        <taxon>Placobranchoidea</taxon>
        <taxon>Plakobranchidae</taxon>
        <taxon>Elysia</taxon>
    </lineage>
</organism>
<evidence type="ECO:0000313" key="2">
    <source>
        <dbReference type="Proteomes" id="UP001283361"/>
    </source>
</evidence>
<comment type="caution">
    <text evidence="1">The sequence shown here is derived from an EMBL/GenBank/DDBJ whole genome shotgun (WGS) entry which is preliminary data.</text>
</comment>
<proteinExistence type="predicted"/>
<keyword evidence="2" id="KW-1185">Reference proteome</keyword>
<protein>
    <submittedName>
        <fullName evidence="1">Uncharacterized protein</fullName>
    </submittedName>
</protein>
<name>A0AAE1DQ37_9GAST</name>
<accession>A0AAE1DQ37</accession>
<dbReference type="EMBL" id="JAWDGP010002890">
    <property type="protein sequence ID" value="KAK3778936.1"/>
    <property type="molecule type" value="Genomic_DNA"/>
</dbReference>
<gene>
    <name evidence="1" type="ORF">RRG08_034199</name>
</gene>